<dbReference type="Pfam" id="PF04488">
    <property type="entry name" value="Gly_transf_sug"/>
    <property type="match status" value="1"/>
</dbReference>
<organism evidence="2 3">
    <name type="scientific">Aspergillus sclerotialis</name>
    <dbReference type="NCBI Taxonomy" id="2070753"/>
    <lineage>
        <taxon>Eukaryota</taxon>
        <taxon>Fungi</taxon>
        <taxon>Dikarya</taxon>
        <taxon>Ascomycota</taxon>
        <taxon>Pezizomycotina</taxon>
        <taxon>Eurotiomycetes</taxon>
        <taxon>Eurotiomycetidae</taxon>
        <taxon>Eurotiales</taxon>
        <taxon>Aspergillaceae</taxon>
        <taxon>Aspergillus</taxon>
        <taxon>Aspergillus subgen. Polypaecilum</taxon>
    </lineage>
</organism>
<reference evidence="3" key="1">
    <citation type="submission" date="2017-02" db="EMBL/GenBank/DDBJ databases">
        <authorList>
            <person name="Tafer H."/>
            <person name="Lopandic K."/>
        </authorList>
    </citation>
    <scope>NUCLEOTIDE SEQUENCE [LARGE SCALE GENOMIC DNA]</scope>
    <source>
        <strain evidence="3">CBS 366.77</strain>
    </source>
</reference>
<dbReference type="GO" id="GO:0006487">
    <property type="term" value="P:protein N-linked glycosylation"/>
    <property type="evidence" value="ECO:0007669"/>
    <property type="project" value="TreeGrafter"/>
</dbReference>
<dbReference type="PANTHER" id="PTHR31834:SF1">
    <property type="entry name" value="INITIATION-SPECIFIC ALPHA-1,6-MANNOSYLTRANSFERASE"/>
    <property type="match status" value="1"/>
</dbReference>
<evidence type="ECO:0000313" key="2">
    <source>
        <dbReference type="EMBL" id="RJE18527.1"/>
    </source>
</evidence>
<dbReference type="AlphaFoldDB" id="A0A3A2ZB65"/>
<proteinExistence type="inferred from homology"/>
<evidence type="ECO:0000256" key="1">
    <source>
        <dbReference type="ARBA" id="ARBA00009003"/>
    </source>
</evidence>
<evidence type="ECO:0000313" key="3">
    <source>
        <dbReference type="Proteomes" id="UP000266188"/>
    </source>
</evidence>
<dbReference type="EMBL" id="MVGC01000536">
    <property type="protein sequence ID" value="RJE18527.1"/>
    <property type="molecule type" value="Genomic_DNA"/>
</dbReference>
<dbReference type="OrthoDB" id="409543at2759"/>
<dbReference type="STRING" id="2070753.A0A3A2ZB65"/>
<dbReference type="GO" id="GO:0000136">
    <property type="term" value="C:mannan polymerase complex"/>
    <property type="evidence" value="ECO:0007669"/>
    <property type="project" value="TreeGrafter"/>
</dbReference>
<dbReference type="PANTHER" id="PTHR31834">
    <property type="entry name" value="INITIATION-SPECIFIC ALPHA-1,6-MANNOSYLTRANSFERASE"/>
    <property type="match status" value="1"/>
</dbReference>
<protein>
    <recommendedName>
        <fullName evidence="4">Initiation-specific alpha-1,6-mannosyltransferase</fullName>
    </recommendedName>
</protein>
<comment type="caution">
    <text evidence="2">The sequence shown here is derived from an EMBL/GenBank/DDBJ whole genome shotgun (WGS) entry which is preliminary data.</text>
</comment>
<evidence type="ECO:0008006" key="4">
    <source>
        <dbReference type="Google" id="ProtNLM"/>
    </source>
</evidence>
<name>A0A3A2ZB65_9EURO</name>
<dbReference type="Proteomes" id="UP000266188">
    <property type="component" value="Unassembled WGS sequence"/>
</dbReference>
<dbReference type="InterPro" id="IPR007577">
    <property type="entry name" value="GlycoTrfase_DXD_sugar-bd_CS"/>
</dbReference>
<dbReference type="Gene3D" id="3.90.550.20">
    <property type="match status" value="1"/>
</dbReference>
<dbReference type="GO" id="GO:0000009">
    <property type="term" value="F:alpha-1,6-mannosyltransferase activity"/>
    <property type="evidence" value="ECO:0007669"/>
    <property type="project" value="InterPro"/>
</dbReference>
<dbReference type="InterPro" id="IPR029044">
    <property type="entry name" value="Nucleotide-diphossugar_trans"/>
</dbReference>
<dbReference type="InterPro" id="IPR039367">
    <property type="entry name" value="Och1-like"/>
</dbReference>
<sequence>MKSDLLRYLILSTKGGVYSDIDTINLMPISQWVPERYRKATRVVIGVEFDRLDSSNWNDVHPDLQFCQWTIAATPGHPLLNYMAQRVIATLEMLAEERRKKFWELNFSSSDIMQLTGPAAWTDAVFWQLQRYEPDLKSLRNLNGITEPRLVGDILILPIDGFGMG</sequence>
<keyword evidence="3" id="KW-1185">Reference proteome</keyword>
<dbReference type="SUPFAM" id="SSF53448">
    <property type="entry name" value="Nucleotide-diphospho-sugar transferases"/>
    <property type="match status" value="1"/>
</dbReference>
<accession>A0A3A2ZB65</accession>
<comment type="similarity">
    <text evidence="1">Belongs to the glycosyltransferase 32 family.</text>
</comment>
<gene>
    <name evidence="2" type="ORF">PHISCL_09131</name>
</gene>